<keyword evidence="4" id="KW-1185">Reference proteome</keyword>
<gene>
    <name evidence="3" type="ORF">ACFSM5_18590</name>
</gene>
<dbReference type="InterPro" id="IPR002938">
    <property type="entry name" value="FAD-bd"/>
</dbReference>
<comment type="caution">
    <text evidence="3">The sequence shown here is derived from an EMBL/GenBank/DDBJ whole genome shotgun (WGS) entry which is preliminary data.</text>
</comment>
<dbReference type="Gene3D" id="3.50.50.60">
    <property type="entry name" value="FAD/NAD(P)-binding domain"/>
    <property type="match status" value="1"/>
</dbReference>
<dbReference type="InterPro" id="IPR044152">
    <property type="entry name" value="YqjM-like"/>
</dbReference>
<feature type="domain" description="NADH:flavin oxidoreductase/NADH oxidase N-terminal" evidence="1">
    <location>
        <begin position="392"/>
        <end position="720"/>
    </location>
</feature>
<accession>A0ABW5DZS6</accession>
<organism evidence="3 4">
    <name type="scientific">Lacibacterium aquatile</name>
    <dbReference type="NCBI Taxonomy" id="1168082"/>
    <lineage>
        <taxon>Bacteria</taxon>
        <taxon>Pseudomonadati</taxon>
        <taxon>Pseudomonadota</taxon>
        <taxon>Alphaproteobacteria</taxon>
        <taxon>Rhodospirillales</taxon>
        <taxon>Rhodospirillaceae</taxon>
    </lineage>
</organism>
<evidence type="ECO:0000259" key="2">
    <source>
        <dbReference type="Pfam" id="PF01494"/>
    </source>
</evidence>
<dbReference type="Proteomes" id="UP001597295">
    <property type="component" value="Unassembled WGS sequence"/>
</dbReference>
<dbReference type="SUPFAM" id="SSF51395">
    <property type="entry name" value="FMN-linked oxidoreductases"/>
    <property type="match status" value="1"/>
</dbReference>
<dbReference type="CDD" id="cd02932">
    <property type="entry name" value="OYE_YqiM_FMN"/>
    <property type="match status" value="1"/>
</dbReference>
<dbReference type="InterPro" id="IPR001155">
    <property type="entry name" value="OxRdtase_FMN_N"/>
</dbReference>
<name>A0ABW5DZS6_9PROT</name>
<dbReference type="NCBIfam" id="NF006101">
    <property type="entry name" value="PRK08255.1"/>
    <property type="match status" value="1"/>
</dbReference>
<dbReference type="RefSeq" id="WP_379878064.1">
    <property type="nucleotide sequence ID" value="NZ_JBHUIP010000014.1"/>
</dbReference>
<dbReference type="PANTHER" id="PTHR43303">
    <property type="entry name" value="NADPH DEHYDROGENASE C23G7.10C-RELATED"/>
    <property type="match status" value="1"/>
</dbReference>
<dbReference type="SUPFAM" id="SSF51905">
    <property type="entry name" value="FAD/NAD(P)-binding domain"/>
    <property type="match status" value="1"/>
</dbReference>
<dbReference type="Pfam" id="PF01494">
    <property type="entry name" value="FAD_binding_3"/>
    <property type="match status" value="1"/>
</dbReference>
<evidence type="ECO:0000259" key="1">
    <source>
        <dbReference type="Pfam" id="PF00724"/>
    </source>
</evidence>
<reference evidence="4" key="1">
    <citation type="journal article" date="2019" name="Int. J. Syst. Evol. Microbiol.">
        <title>The Global Catalogue of Microorganisms (GCM) 10K type strain sequencing project: providing services to taxonomists for standard genome sequencing and annotation.</title>
        <authorList>
            <consortium name="The Broad Institute Genomics Platform"/>
            <consortium name="The Broad Institute Genome Sequencing Center for Infectious Disease"/>
            <person name="Wu L."/>
            <person name="Ma J."/>
        </authorList>
    </citation>
    <scope>NUCLEOTIDE SEQUENCE [LARGE SCALE GENOMIC DNA]</scope>
    <source>
        <strain evidence="4">CGMCC 1.19062</strain>
    </source>
</reference>
<dbReference type="EMBL" id="JBHUIP010000014">
    <property type="protein sequence ID" value="MFD2264921.1"/>
    <property type="molecule type" value="Genomic_DNA"/>
</dbReference>
<dbReference type="InterPro" id="IPR013785">
    <property type="entry name" value="Aldolase_TIM"/>
</dbReference>
<sequence>MRIVCIGGGPAGLYFALLMKKQNPAHQITVVERNRPFDTFGWGVVFSDQTMDNLKKADPETAQQILDAFARWDDVEVRIKGQAIVSGGHGFCGIGRKRLLNILQHRCQDLGVELVFETEVKSDLDYPDADLIIASDGVNSVIRNRYADVFQPDIDTRKCRYIWLGVEHIYDAFTFAFEKTEAGWFQAHAYKFDDTTSTFIIETPEEVWQAQGLDQMDGEQTLGFCETLFKDHLGGKKLMTNARHLRGSAWIKFNRVVCKTWVHHNGQAPVVLMGDAAHTAHFSIGSGTKLALEDAIDLANRFATSSDIPAILKAYEAERSIEVLKIQNAARNSTEWFENVARYTDLPPEQFAYSLLTRSQRISHENLRLRDEAYVAKSEEWFAGQPGCSPMMTPFTLRDMTVSNRIVVSPMAVYSAENGLPGDFHLVHFGSRALGGAGLLFTEMTCVSPEARITPGCCGLWNDEQQAAWARIVDFVHGNSPAKIALQLGHAGPKGSTRPLWEGMDKPLAEGNWPLIAPSALPYTDGNQTPREMTRADMDAVTADFVAAAKRGAAAGFDLLELHCAHGYLLSAFLSPLTNTRTDEYGGSLESRVRYPLEVFKAMRAVWPKEKPMSVRLSAHDWAPGGNTGDDAVALARLFKEAGADLIDVSSGQVVAHQKPVYGRLYQTPFADRVRNEVGIATLAVGAITEGDQVNSILMAGRADLCALARPHLADPAWTLHEAAKLGIRDQWWPKQYISGKRQLETSLARAAQVGAV</sequence>
<dbReference type="Gene3D" id="3.30.9.20">
    <property type="match status" value="1"/>
</dbReference>
<dbReference type="PRINTS" id="PR00420">
    <property type="entry name" value="RNGMNOXGNASE"/>
</dbReference>
<protein>
    <submittedName>
        <fullName evidence="3">Bifunctional salicylyl-CoA 5-hydroxylase/oxidoreductase</fullName>
    </submittedName>
</protein>
<dbReference type="InterPro" id="IPR036188">
    <property type="entry name" value="FAD/NAD-bd_sf"/>
</dbReference>
<proteinExistence type="predicted"/>
<dbReference type="Gene3D" id="3.20.20.70">
    <property type="entry name" value="Aldolase class I"/>
    <property type="match status" value="1"/>
</dbReference>
<evidence type="ECO:0000313" key="3">
    <source>
        <dbReference type="EMBL" id="MFD2264921.1"/>
    </source>
</evidence>
<dbReference type="PANTHER" id="PTHR43303:SF3">
    <property type="entry name" value="BLR3436 PROTEIN"/>
    <property type="match status" value="1"/>
</dbReference>
<feature type="domain" description="FAD-binding" evidence="2">
    <location>
        <begin position="3"/>
        <end position="320"/>
    </location>
</feature>
<evidence type="ECO:0000313" key="4">
    <source>
        <dbReference type="Proteomes" id="UP001597295"/>
    </source>
</evidence>
<dbReference type="Pfam" id="PF00724">
    <property type="entry name" value="Oxidored_FMN"/>
    <property type="match status" value="1"/>
</dbReference>